<feature type="domain" description="EF-hand" evidence="5">
    <location>
        <begin position="115"/>
        <end position="150"/>
    </location>
</feature>
<evidence type="ECO:0000259" key="5">
    <source>
        <dbReference type="PROSITE" id="PS50222"/>
    </source>
</evidence>
<evidence type="ECO:0000313" key="7">
    <source>
        <dbReference type="Proteomes" id="UP000253551"/>
    </source>
</evidence>
<dbReference type="STRING" id="4846.A0A367J4J2"/>
<evidence type="ECO:0000313" key="6">
    <source>
        <dbReference type="EMBL" id="RCH84825.1"/>
    </source>
</evidence>
<dbReference type="PANTHER" id="PTHR23050">
    <property type="entry name" value="CALCIUM BINDING PROTEIN"/>
    <property type="match status" value="1"/>
</dbReference>
<dbReference type="GO" id="GO:0043226">
    <property type="term" value="C:organelle"/>
    <property type="evidence" value="ECO:0007669"/>
    <property type="project" value="UniProtKB-ARBA"/>
</dbReference>
<reference evidence="6 7" key="1">
    <citation type="journal article" date="2018" name="G3 (Bethesda)">
        <title>Phylogenetic and Phylogenomic Definition of Rhizopus Species.</title>
        <authorList>
            <person name="Gryganskyi A.P."/>
            <person name="Golan J."/>
            <person name="Dolatabadi S."/>
            <person name="Mondo S."/>
            <person name="Robb S."/>
            <person name="Idnurm A."/>
            <person name="Muszewska A."/>
            <person name="Steczkiewicz K."/>
            <person name="Masonjones S."/>
            <person name="Liao H.L."/>
            <person name="Gajdeczka M.T."/>
            <person name="Anike F."/>
            <person name="Vuek A."/>
            <person name="Anishchenko I.M."/>
            <person name="Voigt K."/>
            <person name="de Hoog G.S."/>
            <person name="Smith M.E."/>
            <person name="Heitman J."/>
            <person name="Vilgalys R."/>
            <person name="Stajich J.E."/>
        </authorList>
    </citation>
    <scope>NUCLEOTIDE SEQUENCE [LARGE SCALE GENOMIC DNA]</scope>
    <source>
        <strain evidence="6 7">LSU 92-RS-03</strain>
    </source>
</reference>
<organism evidence="6 7">
    <name type="scientific">Rhizopus stolonifer</name>
    <name type="common">Rhizopus nigricans</name>
    <dbReference type="NCBI Taxonomy" id="4846"/>
    <lineage>
        <taxon>Eukaryota</taxon>
        <taxon>Fungi</taxon>
        <taxon>Fungi incertae sedis</taxon>
        <taxon>Mucoromycota</taxon>
        <taxon>Mucoromycotina</taxon>
        <taxon>Mucoromycetes</taxon>
        <taxon>Mucorales</taxon>
        <taxon>Mucorineae</taxon>
        <taxon>Rhizopodaceae</taxon>
        <taxon>Rhizopus</taxon>
    </lineage>
</organism>
<feature type="domain" description="EF-hand" evidence="5">
    <location>
        <begin position="10"/>
        <end position="45"/>
    </location>
</feature>
<feature type="region of interest" description="Disordered" evidence="4">
    <location>
        <begin position="82"/>
        <end position="112"/>
    </location>
</feature>
<name>A0A367J4J2_RHIST</name>
<evidence type="ECO:0000256" key="3">
    <source>
        <dbReference type="ARBA" id="ARBA00022837"/>
    </source>
</evidence>
<keyword evidence="2" id="KW-0677">Repeat</keyword>
<dbReference type="Proteomes" id="UP000253551">
    <property type="component" value="Unassembled WGS sequence"/>
</dbReference>
<evidence type="ECO:0000256" key="2">
    <source>
        <dbReference type="ARBA" id="ARBA00022737"/>
    </source>
</evidence>
<evidence type="ECO:0000256" key="4">
    <source>
        <dbReference type="SAM" id="MobiDB-lite"/>
    </source>
</evidence>
<comment type="caution">
    <text evidence="6">The sequence shown here is derived from an EMBL/GenBank/DDBJ whole genome shotgun (WGS) entry which is preliminary data.</text>
</comment>
<dbReference type="GO" id="GO:0005509">
    <property type="term" value="F:calcium ion binding"/>
    <property type="evidence" value="ECO:0007669"/>
    <property type="project" value="InterPro"/>
</dbReference>
<keyword evidence="1" id="KW-0479">Metal-binding</keyword>
<dbReference type="SMART" id="SM00054">
    <property type="entry name" value="EFh"/>
    <property type="match status" value="4"/>
</dbReference>
<keyword evidence="3" id="KW-0106">Calcium</keyword>
<dbReference type="OrthoDB" id="26525at2759"/>
<dbReference type="PROSITE" id="PS50222">
    <property type="entry name" value="EF_HAND_2"/>
    <property type="match status" value="4"/>
</dbReference>
<sequence length="191" mass="22087">MSRGSPITDEELKSLKEAFALYDTENKGSIDHKHFGTILKSLHIEHNDEKVKKIVEKSDKNHDGHIDFDEFVSAMTHFLTPEITEEPEQVEDKTRDIQVTKQKSRENYSRCLSRHEKDELKQLFGKFDKNGDGQISEDELKEVMKGLGEKLSDQEIKDMMNDADTNQDGFIDFNEFAALTPKDPEKQQQKK</sequence>
<dbReference type="InterPro" id="IPR011992">
    <property type="entry name" value="EF-hand-dom_pair"/>
</dbReference>
<dbReference type="InterPro" id="IPR002048">
    <property type="entry name" value="EF_hand_dom"/>
</dbReference>
<proteinExistence type="predicted"/>
<keyword evidence="7" id="KW-1185">Reference proteome</keyword>
<accession>A0A367J4J2</accession>
<gene>
    <name evidence="6" type="ORF">CU098_009001</name>
</gene>
<dbReference type="EMBL" id="PJQM01004335">
    <property type="protein sequence ID" value="RCH84825.1"/>
    <property type="molecule type" value="Genomic_DNA"/>
</dbReference>
<feature type="compositionally biased region" description="Basic and acidic residues" evidence="4">
    <location>
        <begin position="90"/>
        <end position="112"/>
    </location>
</feature>
<dbReference type="FunFam" id="1.10.238.10:FF:000181">
    <property type="entry name" value="CALML5 isoform 1"/>
    <property type="match status" value="1"/>
</dbReference>
<dbReference type="FunFam" id="1.10.238.10:FF:000178">
    <property type="entry name" value="Calmodulin-2 A"/>
    <property type="match status" value="1"/>
</dbReference>
<dbReference type="InterPro" id="IPR018247">
    <property type="entry name" value="EF_Hand_1_Ca_BS"/>
</dbReference>
<dbReference type="AlphaFoldDB" id="A0A367J4J2"/>
<dbReference type="Pfam" id="PF13499">
    <property type="entry name" value="EF-hand_7"/>
    <property type="match status" value="2"/>
</dbReference>
<dbReference type="CDD" id="cd00051">
    <property type="entry name" value="EFh"/>
    <property type="match status" value="2"/>
</dbReference>
<dbReference type="Gene3D" id="1.10.238.10">
    <property type="entry name" value="EF-hand"/>
    <property type="match status" value="2"/>
</dbReference>
<feature type="domain" description="EF-hand" evidence="5">
    <location>
        <begin position="151"/>
        <end position="186"/>
    </location>
</feature>
<dbReference type="SUPFAM" id="SSF47473">
    <property type="entry name" value="EF-hand"/>
    <property type="match status" value="1"/>
</dbReference>
<dbReference type="PROSITE" id="PS00018">
    <property type="entry name" value="EF_HAND_1"/>
    <property type="match status" value="3"/>
</dbReference>
<protein>
    <recommendedName>
        <fullName evidence="5">EF-hand domain-containing protein</fullName>
    </recommendedName>
</protein>
<evidence type="ECO:0000256" key="1">
    <source>
        <dbReference type="ARBA" id="ARBA00022723"/>
    </source>
</evidence>
<dbReference type="InterPro" id="IPR050145">
    <property type="entry name" value="Centrin_CML-like"/>
</dbReference>
<feature type="domain" description="EF-hand" evidence="5">
    <location>
        <begin position="46"/>
        <end position="81"/>
    </location>
</feature>